<reference evidence="11" key="1">
    <citation type="journal article" date="2014" name="Int. J. Syst. Evol. Microbiol.">
        <title>Complete genome sequence of Corynebacterium casei LMG S-19264T (=DSM 44701T), isolated from a smear-ripened cheese.</title>
        <authorList>
            <consortium name="US DOE Joint Genome Institute (JGI-PGF)"/>
            <person name="Walter F."/>
            <person name="Albersmeier A."/>
            <person name="Kalinowski J."/>
            <person name="Ruckert C."/>
        </authorList>
    </citation>
    <scope>NUCLEOTIDE SEQUENCE</scope>
    <source>
        <strain evidence="11">KCTC 42731</strain>
    </source>
</reference>
<keyword evidence="6" id="KW-0560">Oxidoreductase</keyword>
<dbReference type="NCBIfam" id="TIGR04039">
    <property type="entry name" value="MXAN_0977_Heme2"/>
    <property type="match status" value="1"/>
</dbReference>
<dbReference type="GO" id="GO:0042597">
    <property type="term" value="C:periplasmic space"/>
    <property type="evidence" value="ECO:0007669"/>
    <property type="project" value="UniProtKB-SubCell"/>
</dbReference>
<evidence type="ECO:0000259" key="10">
    <source>
        <dbReference type="PROSITE" id="PS51007"/>
    </source>
</evidence>
<keyword evidence="2 8" id="KW-0349">Heme</keyword>
<comment type="cofactor">
    <cofactor evidence="8">
        <name>heme</name>
        <dbReference type="ChEBI" id="CHEBI:30413"/>
    </cofactor>
    <text evidence="8">Binds 2 heme groups.</text>
</comment>
<dbReference type="EMBL" id="BNCK01000001">
    <property type="protein sequence ID" value="GHF79908.1"/>
    <property type="molecule type" value="Genomic_DNA"/>
</dbReference>
<feature type="binding site" description="covalent" evidence="8">
    <location>
        <position position="38"/>
    </location>
    <ligand>
        <name>heme c</name>
        <dbReference type="ChEBI" id="CHEBI:61717"/>
        <label>1</label>
    </ligand>
</feature>
<dbReference type="Gene3D" id="1.10.760.10">
    <property type="entry name" value="Cytochrome c-like domain"/>
    <property type="match status" value="2"/>
</dbReference>
<feature type="binding site" description="axial binding residue" evidence="9">
    <location>
        <position position="39"/>
    </location>
    <ligand>
        <name>heme c</name>
        <dbReference type="ChEBI" id="CHEBI:61717"/>
        <label>1</label>
    </ligand>
    <ligandPart>
        <name>Fe</name>
        <dbReference type="ChEBI" id="CHEBI:18248"/>
    </ligandPart>
</feature>
<dbReference type="PIRSF" id="PIRSF000294">
    <property type="entry name" value="Cytochrome-c_peroxidase"/>
    <property type="match status" value="1"/>
</dbReference>
<dbReference type="InterPro" id="IPR004852">
    <property type="entry name" value="Di-haem_cyt_c_peroxidsae"/>
</dbReference>
<evidence type="ECO:0000256" key="1">
    <source>
        <dbReference type="ARBA" id="ARBA00004418"/>
    </source>
</evidence>
<dbReference type="AlphaFoldDB" id="A0A919EHS2"/>
<dbReference type="Proteomes" id="UP000623842">
    <property type="component" value="Unassembled WGS sequence"/>
</dbReference>
<dbReference type="PANTHER" id="PTHR30600:SF14">
    <property type="entry name" value="CYTOCHROME C PEROXIDASE"/>
    <property type="match status" value="1"/>
</dbReference>
<gene>
    <name evidence="11" type="primary">mauG</name>
    <name evidence="11" type="ORF">GCM10017161_03900</name>
</gene>
<evidence type="ECO:0000256" key="7">
    <source>
        <dbReference type="ARBA" id="ARBA00023004"/>
    </source>
</evidence>
<dbReference type="GO" id="GO:0046872">
    <property type="term" value="F:metal ion binding"/>
    <property type="evidence" value="ECO:0007669"/>
    <property type="project" value="UniProtKB-KW"/>
</dbReference>
<dbReference type="GO" id="GO:0009055">
    <property type="term" value="F:electron transfer activity"/>
    <property type="evidence" value="ECO:0007669"/>
    <property type="project" value="InterPro"/>
</dbReference>
<reference evidence="11" key="2">
    <citation type="submission" date="2020-09" db="EMBL/GenBank/DDBJ databases">
        <authorList>
            <person name="Sun Q."/>
            <person name="Kim S."/>
        </authorList>
    </citation>
    <scope>NUCLEOTIDE SEQUENCE</scope>
    <source>
        <strain evidence="11">KCTC 42731</strain>
    </source>
</reference>
<evidence type="ECO:0000256" key="2">
    <source>
        <dbReference type="ARBA" id="ARBA00022617"/>
    </source>
</evidence>
<comment type="caution">
    <text evidence="11">The sequence shown here is derived from an EMBL/GenBank/DDBJ whole genome shotgun (WGS) entry which is preliminary data.</text>
</comment>
<sequence>MPQVPADNAMTTERVALGRKLFYDTNLSANQTQSCASCHQQQYGFGENSATSVGSTGQVHRRNSQALVNVAYNKTLTWAHDGITAIEQQVLLPMFGEEPVELGITGHEQQVLARFKTKEYQSLFEQAYPDEDISFLLISKALASFVRSLISLNAPFDDYAYRGQDNAISESALRGMNLFFSEKFECHHCHGGFNFTQSTSHEQQVIDRRPFHNTGLYFIEQEGGYPKKDIGLAEVSGIERDNGRFRAPTLRNIERTAPYMHDGSLATLEQVIDFYAAGGRLLTSGKFAGDGRNNPLKSQFVRGIEMTEQEKQDLLAFLLTLTDEQFLTNPAHAAPNN</sequence>
<dbReference type="InterPro" id="IPR051395">
    <property type="entry name" value="Cytochrome_c_Peroxidase/MauG"/>
</dbReference>
<keyword evidence="5" id="KW-0574">Periplasm</keyword>
<evidence type="ECO:0000256" key="9">
    <source>
        <dbReference type="PIRSR" id="PIRSR000294-2"/>
    </source>
</evidence>
<keyword evidence="3 9" id="KW-0479">Metal-binding</keyword>
<protein>
    <submittedName>
        <fullName evidence="11">Di-heme enzyme</fullName>
    </submittedName>
</protein>
<dbReference type="InterPro" id="IPR023929">
    <property type="entry name" value="MbnH-like"/>
</dbReference>
<evidence type="ECO:0000256" key="6">
    <source>
        <dbReference type="ARBA" id="ARBA00023002"/>
    </source>
</evidence>
<keyword evidence="12" id="KW-1185">Reference proteome</keyword>
<dbReference type="Pfam" id="PF03150">
    <property type="entry name" value="CCP_MauG"/>
    <property type="match status" value="1"/>
</dbReference>
<evidence type="ECO:0000256" key="5">
    <source>
        <dbReference type="ARBA" id="ARBA00022764"/>
    </source>
</evidence>
<evidence type="ECO:0000256" key="8">
    <source>
        <dbReference type="PIRSR" id="PIRSR000294-1"/>
    </source>
</evidence>
<feature type="domain" description="Cytochrome c" evidence="10">
    <location>
        <begin position="13"/>
        <end position="131"/>
    </location>
</feature>
<feature type="binding site" description="covalent" evidence="8">
    <location>
        <position position="35"/>
    </location>
    <ligand>
        <name>heme c</name>
        <dbReference type="ChEBI" id="CHEBI:61717"/>
        <label>1</label>
    </ligand>
</feature>
<comment type="subcellular location">
    <subcellularLocation>
        <location evidence="1">Periplasm</location>
    </subcellularLocation>
</comment>
<keyword evidence="7 9" id="KW-0408">Iron</keyword>
<organism evidence="11 12">
    <name type="scientific">Thalassotalea marina</name>
    <dbReference type="NCBI Taxonomy" id="1673741"/>
    <lineage>
        <taxon>Bacteria</taxon>
        <taxon>Pseudomonadati</taxon>
        <taxon>Pseudomonadota</taxon>
        <taxon>Gammaproteobacteria</taxon>
        <taxon>Alteromonadales</taxon>
        <taxon>Colwelliaceae</taxon>
        <taxon>Thalassotalea</taxon>
    </lineage>
</organism>
<evidence type="ECO:0000256" key="3">
    <source>
        <dbReference type="ARBA" id="ARBA00022723"/>
    </source>
</evidence>
<evidence type="ECO:0000313" key="11">
    <source>
        <dbReference type="EMBL" id="GHF79908.1"/>
    </source>
</evidence>
<evidence type="ECO:0000313" key="12">
    <source>
        <dbReference type="Proteomes" id="UP000623842"/>
    </source>
</evidence>
<dbReference type="GO" id="GO:0020037">
    <property type="term" value="F:heme binding"/>
    <property type="evidence" value="ECO:0007669"/>
    <property type="project" value="InterPro"/>
</dbReference>
<accession>A0A919EHS2</accession>
<dbReference type="PROSITE" id="PS51007">
    <property type="entry name" value="CYTC"/>
    <property type="match status" value="2"/>
</dbReference>
<name>A0A919EHS2_9GAMM</name>
<feature type="domain" description="Cytochrome c" evidence="10">
    <location>
        <begin position="170"/>
        <end position="322"/>
    </location>
</feature>
<feature type="binding site" description="covalent" evidence="8">
    <location>
        <position position="189"/>
    </location>
    <ligand>
        <name>heme c</name>
        <dbReference type="ChEBI" id="CHEBI:61717"/>
        <label>2</label>
    </ligand>
</feature>
<comment type="PTM">
    <text evidence="8">Binds 2 heme groups per subunit.</text>
</comment>
<dbReference type="GO" id="GO:0004130">
    <property type="term" value="F:cytochrome-c peroxidase activity"/>
    <property type="evidence" value="ECO:0007669"/>
    <property type="project" value="TreeGrafter"/>
</dbReference>
<evidence type="ECO:0000256" key="4">
    <source>
        <dbReference type="ARBA" id="ARBA00022729"/>
    </source>
</evidence>
<feature type="binding site" description="axial binding residue" evidence="9">
    <location>
        <position position="190"/>
    </location>
    <ligand>
        <name>heme c</name>
        <dbReference type="ChEBI" id="CHEBI:61717"/>
        <label>2</label>
    </ligand>
    <ligandPart>
        <name>Fe</name>
        <dbReference type="ChEBI" id="CHEBI:18248"/>
    </ligandPart>
</feature>
<dbReference type="SUPFAM" id="SSF46626">
    <property type="entry name" value="Cytochrome c"/>
    <property type="match status" value="2"/>
</dbReference>
<keyword evidence="4" id="KW-0732">Signal</keyword>
<dbReference type="InterPro" id="IPR009056">
    <property type="entry name" value="Cyt_c-like_dom"/>
</dbReference>
<proteinExistence type="predicted"/>
<dbReference type="InterPro" id="IPR026259">
    <property type="entry name" value="MauG/Cytc_peroxidase"/>
</dbReference>
<dbReference type="InterPro" id="IPR036909">
    <property type="entry name" value="Cyt_c-like_dom_sf"/>
</dbReference>
<feature type="binding site" description="covalent" evidence="8">
    <location>
        <position position="186"/>
    </location>
    <ligand>
        <name>heme c</name>
        <dbReference type="ChEBI" id="CHEBI:61717"/>
        <label>2</label>
    </ligand>
</feature>
<dbReference type="PANTHER" id="PTHR30600">
    <property type="entry name" value="CYTOCHROME C PEROXIDASE-RELATED"/>
    <property type="match status" value="1"/>
</dbReference>